<dbReference type="EMBL" id="JAGSXJ010000008">
    <property type="protein sequence ID" value="KAH6689193.1"/>
    <property type="molecule type" value="Genomic_DNA"/>
</dbReference>
<evidence type="ECO:0000256" key="1">
    <source>
        <dbReference type="ARBA" id="ARBA00008045"/>
    </source>
</evidence>
<keyword evidence="3" id="KW-0175">Coiled coil</keyword>
<dbReference type="Gene3D" id="1.10.287.370">
    <property type="match status" value="1"/>
</dbReference>
<dbReference type="GO" id="GO:0051082">
    <property type="term" value="F:unfolded protein binding"/>
    <property type="evidence" value="ECO:0007669"/>
    <property type="project" value="InterPro"/>
</dbReference>
<sequence>MSSSQGSSQVSSRRQQELQNQYTVYKNTLQQLAQRIGDVEQEAEEHKLVLETLQPLSGDRKAFRLINGVLMEQTVKDVLPALTTNSEGLKKVLEDLVKQYKTKQDELDSWKKKNNIQVVQS</sequence>
<dbReference type="OrthoDB" id="29646at2759"/>
<feature type="coiled-coil region" evidence="3">
    <location>
        <begin position="15"/>
        <end position="49"/>
    </location>
</feature>
<comment type="similarity">
    <text evidence="1">Belongs to the prefoldin subunit beta family.</text>
</comment>
<feature type="coiled-coil region" evidence="3">
    <location>
        <begin position="86"/>
        <end position="113"/>
    </location>
</feature>
<organism evidence="4 5">
    <name type="scientific">Plectosphaerella plurivora</name>
    <dbReference type="NCBI Taxonomy" id="936078"/>
    <lineage>
        <taxon>Eukaryota</taxon>
        <taxon>Fungi</taxon>
        <taxon>Dikarya</taxon>
        <taxon>Ascomycota</taxon>
        <taxon>Pezizomycotina</taxon>
        <taxon>Sordariomycetes</taxon>
        <taxon>Hypocreomycetidae</taxon>
        <taxon>Glomerellales</taxon>
        <taxon>Plectosphaerellaceae</taxon>
        <taxon>Plectosphaerella</taxon>
    </lineage>
</organism>
<dbReference type="SUPFAM" id="SSF46579">
    <property type="entry name" value="Prefoldin"/>
    <property type="match status" value="1"/>
</dbReference>
<accession>A0A9P8VG73</accession>
<dbReference type="FunFam" id="1.10.287.370:FF:000002">
    <property type="entry name" value="Prefoldin subunit 2"/>
    <property type="match status" value="1"/>
</dbReference>
<proteinExistence type="inferred from homology"/>
<dbReference type="Proteomes" id="UP000770015">
    <property type="component" value="Unassembled WGS sequence"/>
</dbReference>
<dbReference type="GO" id="GO:0006457">
    <property type="term" value="P:protein folding"/>
    <property type="evidence" value="ECO:0007669"/>
    <property type="project" value="InterPro"/>
</dbReference>
<name>A0A9P8VG73_9PEZI</name>
<evidence type="ECO:0000256" key="3">
    <source>
        <dbReference type="SAM" id="Coils"/>
    </source>
</evidence>
<dbReference type="InterPro" id="IPR027235">
    <property type="entry name" value="PFD2"/>
</dbReference>
<dbReference type="InterPro" id="IPR002777">
    <property type="entry name" value="PFD_beta-like"/>
</dbReference>
<dbReference type="InterPro" id="IPR009053">
    <property type="entry name" value="Prefoldin"/>
</dbReference>
<dbReference type="PANTHER" id="PTHR13303">
    <property type="entry name" value="PREFOLDIN SUBUNIT 2"/>
    <property type="match status" value="1"/>
</dbReference>
<protein>
    <submittedName>
        <fullName evidence="4">Prefoldin beta-like protein</fullName>
    </submittedName>
</protein>
<reference evidence="4" key="1">
    <citation type="journal article" date="2021" name="Nat. Commun.">
        <title>Genetic determinants of endophytism in the Arabidopsis root mycobiome.</title>
        <authorList>
            <person name="Mesny F."/>
            <person name="Miyauchi S."/>
            <person name="Thiergart T."/>
            <person name="Pickel B."/>
            <person name="Atanasova L."/>
            <person name="Karlsson M."/>
            <person name="Huettel B."/>
            <person name="Barry K.W."/>
            <person name="Haridas S."/>
            <person name="Chen C."/>
            <person name="Bauer D."/>
            <person name="Andreopoulos W."/>
            <person name="Pangilinan J."/>
            <person name="LaButti K."/>
            <person name="Riley R."/>
            <person name="Lipzen A."/>
            <person name="Clum A."/>
            <person name="Drula E."/>
            <person name="Henrissat B."/>
            <person name="Kohler A."/>
            <person name="Grigoriev I.V."/>
            <person name="Martin F.M."/>
            <person name="Hacquard S."/>
        </authorList>
    </citation>
    <scope>NUCLEOTIDE SEQUENCE</scope>
    <source>
        <strain evidence="4">MPI-SDFR-AT-0117</strain>
    </source>
</reference>
<keyword evidence="5" id="KW-1185">Reference proteome</keyword>
<dbReference type="GO" id="GO:0016272">
    <property type="term" value="C:prefoldin complex"/>
    <property type="evidence" value="ECO:0007669"/>
    <property type="project" value="InterPro"/>
</dbReference>
<dbReference type="AlphaFoldDB" id="A0A9P8VG73"/>
<dbReference type="CDD" id="cd23163">
    <property type="entry name" value="Prefoldin_2"/>
    <property type="match status" value="1"/>
</dbReference>
<comment type="caution">
    <text evidence="4">The sequence shown here is derived from an EMBL/GenBank/DDBJ whole genome shotgun (WGS) entry which is preliminary data.</text>
</comment>
<gene>
    <name evidence="4" type="ORF">F5X68DRAFT_167949</name>
</gene>
<evidence type="ECO:0000313" key="5">
    <source>
        <dbReference type="Proteomes" id="UP000770015"/>
    </source>
</evidence>
<keyword evidence="2" id="KW-0143">Chaperone</keyword>
<evidence type="ECO:0000256" key="2">
    <source>
        <dbReference type="ARBA" id="ARBA00023186"/>
    </source>
</evidence>
<evidence type="ECO:0000313" key="4">
    <source>
        <dbReference type="EMBL" id="KAH6689193.1"/>
    </source>
</evidence>
<dbReference type="Pfam" id="PF01920">
    <property type="entry name" value="Prefoldin_2"/>
    <property type="match status" value="1"/>
</dbReference>